<dbReference type="InterPro" id="IPR051221">
    <property type="entry name" value="LDLR-related"/>
</dbReference>
<dbReference type="OrthoDB" id="10063075at2759"/>
<keyword evidence="5" id="KW-0472">Membrane</keyword>
<dbReference type="GO" id="GO:0016324">
    <property type="term" value="C:apical plasma membrane"/>
    <property type="evidence" value="ECO:0007669"/>
    <property type="project" value="TreeGrafter"/>
</dbReference>
<name>A0A0C2N1Q4_THEKT</name>
<keyword evidence="6 9" id="KW-1015">Disulfide bond</keyword>
<accession>A0A0C2N1Q4</accession>
<comment type="subcellular location">
    <subcellularLocation>
        <location evidence="1">Membrane</location>
        <topology evidence="1">Single-pass membrane protein</topology>
    </subcellularLocation>
</comment>
<feature type="disulfide bond" evidence="9">
    <location>
        <begin position="133"/>
        <end position="148"/>
    </location>
</feature>
<dbReference type="PANTHER" id="PTHR22722">
    <property type="entry name" value="LOW-DENSITY LIPOPROTEIN RECEPTOR-RELATED PROTEIN 2-RELATED"/>
    <property type="match status" value="1"/>
</dbReference>
<evidence type="ECO:0000256" key="5">
    <source>
        <dbReference type="ARBA" id="ARBA00023136"/>
    </source>
</evidence>
<protein>
    <submittedName>
        <fullName evidence="10">Low-density lipoprotein receptor-related protein 4</fullName>
    </submittedName>
</protein>
<dbReference type="InterPro" id="IPR002172">
    <property type="entry name" value="LDrepeatLR_classA_rpt"/>
</dbReference>
<sequence length="153" mass="17526">MELIIVVMDRMKAIAQNVKKIMTQNVNLVNLCVSKTKHAYLSIKYAMVKRIVVTELMNWIVNMVNFSLSKVLPRCGQGMFECLNQKCIRSTNVCDGSNDCGDYSDEQDCEDKQCADYGAYCDDGTCLYPHQMCDNVYHCKDFSDERACIFGYY</sequence>
<evidence type="ECO:0000256" key="6">
    <source>
        <dbReference type="ARBA" id="ARBA00023157"/>
    </source>
</evidence>
<dbReference type="AlphaFoldDB" id="A0A0C2N1Q4"/>
<dbReference type="GO" id="GO:0043235">
    <property type="term" value="C:receptor complex"/>
    <property type="evidence" value="ECO:0007669"/>
    <property type="project" value="TreeGrafter"/>
</dbReference>
<keyword evidence="8" id="KW-0325">Glycoprotein</keyword>
<dbReference type="Proteomes" id="UP000031668">
    <property type="component" value="Unassembled WGS sequence"/>
</dbReference>
<dbReference type="SUPFAM" id="SSF57424">
    <property type="entry name" value="LDL receptor-like module"/>
    <property type="match status" value="2"/>
</dbReference>
<dbReference type="EMBL" id="JWZT01003067">
    <property type="protein sequence ID" value="KII67837.1"/>
    <property type="molecule type" value="Genomic_DNA"/>
</dbReference>
<keyword evidence="3" id="KW-0677">Repeat</keyword>
<feature type="disulfide bond" evidence="9">
    <location>
        <begin position="75"/>
        <end position="87"/>
    </location>
</feature>
<evidence type="ECO:0000313" key="10">
    <source>
        <dbReference type="EMBL" id="KII67837.1"/>
    </source>
</evidence>
<dbReference type="InterPro" id="IPR036055">
    <property type="entry name" value="LDL_receptor-like_sf"/>
</dbReference>
<dbReference type="PROSITE" id="PS01209">
    <property type="entry name" value="LDLRA_1"/>
    <property type="match status" value="2"/>
</dbReference>
<keyword evidence="2" id="KW-0812">Transmembrane</keyword>
<feature type="disulfide bond" evidence="9">
    <location>
        <begin position="114"/>
        <end position="126"/>
    </location>
</feature>
<dbReference type="PROSITE" id="PS50068">
    <property type="entry name" value="LDLRA_2"/>
    <property type="match status" value="2"/>
</dbReference>
<gene>
    <name evidence="10" type="ORF">RF11_05396</name>
</gene>
<keyword evidence="10" id="KW-0449">Lipoprotein</keyword>
<dbReference type="PANTHER" id="PTHR22722:SF15">
    <property type="entry name" value="LOW-DENSITY LIPOPROTEIN RECEPTOR-RELATED"/>
    <property type="match status" value="1"/>
</dbReference>
<dbReference type="GO" id="GO:0042562">
    <property type="term" value="F:hormone binding"/>
    <property type="evidence" value="ECO:0007669"/>
    <property type="project" value="TreeGrafter"/>
</dbReference>
<feature type="disulfide bond" evidence="9">
    <location>
        <begin position="94"/>
        <end position="109"/>
    </location>
</feature>
<dbReference type="CDD" id="cd00112">
    <property type="entry name" value="LDLa"/>
    <property type="match status" value="2"/>
</dbReference>
<dbReference type="Pfam" id="PF00057">
    <property type="entry name" value="Ldl_recept_a"/>
    <property type="match status" value="1"/>
</dbReference>
<feature type="disulfide bond" evidence="9">
    <location>
        <begin position="82"/>
        <end position="100"/>
    </location>
</feature>
<evidence type="ECO:0000256" key="3">
    <source>
        <dbReference type="ARBA" id="ARBA00022737"/>
    </source>
</evidence>
<keyword evidence="7 10" id="KW-0675">Receptor</keyword>
<organism evidence="10 11">
    <name type="scientific">Thelohanellus kitauei</name>
    <name type="common">Myxosporean</name>
    <dbReference type="NCBI Taxonomy" id="669202"/>
    <lineage>
        <taxon>Eukaryota</taxon>
        <taxon>Metazoa</taxon>
        <taxon>Cnidaria</taxon>
        <taxon>Myxozoa</taxon>
        <taxon>Myxosporea</taxon>
        <taxon>Bivalvulida</taxon>
        <taxon>Platysporina</taxon>
        <taxon>Myxobolidae</taxon>
        <taxon>Thelohanellus</taxon>
    </lineage>
</organism>
<dbReference type="GO" id="GO:0006898">
    <property type="term" value="P:receptor-mediated endocytosis"/>
    <property type="evidence" value="ECO:0007669"/>
    <property type="project" value="TreeGrafter"/>
</dbReference>
<dbReference type="PRINTS" id="PR00261">
    <property type="entry name" value="LDLRECEPTOR"/>
</dbReference>
<evidence type="ECO:0000256" key="8">
    <source>
        <dbReference type="ARBA" id="ARBA00023180"/>
    </source>
</evidence>
<evidence type="ECO:0000256" key="2">
    <source>
        <dbReference type="ARBA" id="ARBA00022692"/>
    </source>
</evidence>
<evidence type="ECO:0000256" key="1">
    <source>
        <dbReference type="ARBA" id="ARBA00004167"/>
    </source>
</evidence>
<proteinExistence type="predicted"/>
<reference evidence="10 11" key="1">
    <citation type="journal article" date="2014" name="Genome Biol. Evol.">
        <title>The genome of the myxosporean Thelohanellus kitauei shows adaptations to nutrient acquisition within its fish host.</title>
        <authorList>
            <person name="Yang Y."/>
            <person name="Xiong J."/>
            <person name="Zhou Z."/>
            <person name="Huo F."/>
            <person name="Miao W."/>
            <person name="Ran C."/>
            <person name="Liu Y."/>
            <person name="Zhang J."/>
            <person name="Feng J."/>
            <person name="Wang M."/>
            <person name="Wang M."/>
            <person name="Wang L."/>
            <person name="Yao B."/>
        </authorList>
    </citation>
    <scope>NUCLEOTIDE SEQUENCE [LARGE SCALE GENOMIC DNA]</scope>
    <source>
        <strain evidence="10">Wuqing</strain>
    </source>
</reference>
<keyword evidence="4" id="KW-1133">Transmembrane helix</keyword>
<evidence type="ECO:0000256" key="7">
    <source>
        <dbReference type="ARBA" id="ARBA00023170"/>
    </source>
</evidence>
<feature type="disulfide bond" evidence="9">
    <location>
        <begin position="121"/>
        <end position="139"/>
    </location>
</feature>
<evidence type="ECO:0000256" key="4">
    <source>
        <dbReference type="ARBA" id="ARBA00022989"/>
    </source>
</evidence>
<comment type="caution">
    <text evidence="10">The sequence shown here is derived from an EMBL/GenBank/DDBJ whole genome shotgun (WGS) entry which is preliminary data.</text>
</comment>
<dbReference type="InterPro" id="IPR023415">
    <property type="entry name" value="LDLR_class-A_CS"/>
</dbReference>
<dbReference type="Gene3D" id="4.10.400.10">
    <property type="entry name" value="Low-density Lipoprotein Receptor"/>
    <property type="match status" value="2"/>
</dbReference>
<evidence type="ECO:0000313" key="11">
    <source>
        <dbReference type="Proteomes" id="UP000031668"/>
    </source>
</evidence>
<dbReference type="SMART" id="SM00192">
    <property type="entry name" value="LDLa"/>
    <property type="match status" value="2"/>
</dbReference>
<evidence type="ECO:0000256" key="9">
    <source>
        <dbReference type="PROSITE-ProRule" id="PRU00124"/>
    </source>
</evidence>
<keyword evidence="11" id="KW-1185">Reference proteome</keyword>